<name>A0A385STI0_9BACT</name>
<dbReference type="InterPro" id="IPR018060">
    <property type="entry name" value="HTH_AraC"/>
</dbReference>
<sequence length="341" mass="39784">MRFKEKQSPTKGTLFPKWECNNFSFLRSFPPDMLLHQFPDLAWLKVQAEKNFADRQGWGGRELPHEGWPNVALQVSATETCRDNIRGPLSLFMNLSGESVVTAGKRRVVVPEDFFFVTNPDQYYTLEIERRQAAETFNIHFGDYFADQVFHAFSPSEAHLLDHPFECPHERLEFHNRLHHRSPELNRIVAEISQAPELPSLWLEEKLTDVVYLLLSEEKKLLSLRAGLPVLKSSTRAEILRRLLQVTDYIHTHLDKDISLEQLSRIACLSKFHFLRLFKVAFQATPYQFINTERIRRAKKMMQHTTLEVQEVAKTLGYENASAFSRMFFRQVGMYPSQLRG</sequence>
<organism evidence="5 6">
    <name type="scientific">Chryseolinea soli</name>
    <dbReference type="NCBI Taxonomy" id="2321403"/>
    <lineage>
        <taxon>Bacteria</taxon>
        <taxon>Pseudomonadati</taxon>
        <taxon>Bacteroidota</taxon>
        <taxon>Cytophagia</taxon>
        <taxon>Cytophagales</taxon>
        <taxon>Fulvivirgaceae</taxon>
        <taxon>Chryseolinea</taxon>
    </lineage>
</organism>
<reference evidence="6" key="1">
    <citation type="submission" date="2018-09" db="EMBL/GenBank/DDBJ databases">
        <title>Chryseolinea sp. KIS68-18 isolated from soil.</title>
        <authorList>
            <person name="Weon H.-Y."/>
            <person name="Kwon S.-W."/>
            <person name="Lee S.A."/>
        </authorList>
    </citation>
    <scope>NUCLEOTIDE SEQUENCE [LARGE SCALE GENOMIC DNA]</scope>
    <source>
        <strain evidence="6">KIS68-18</strain>
    </source>
</reference>
<dbReference type="InterPro" id="IPR050204">
    <property type="entry name" value="AraC_XylS_family_regulators"/>
</dbReference>
<proteinExistence type="predicted"/>
<dbReference type="EMBL" id="CP032382">
    <property type="protein sequence ID" value="AYB34509.1"/>
    <property type="molecule type" value="Genomic_DNA"/>
</dbReference>
<dbReference type="Proteomes" id="UP000266183">
    <property type="component" value="Chromosome"/>
</dbReference>
<gene>
    <name evidence="5" type="ORF">D4L85_29745</name>
</gene>
<dbReference type="AlphaFoldDB" id="A0A385STI0"/>
<dbReference type="PANTHER" id="PTHR46796">
    <property type="entry name" value="HTH-TYPE TRANSCRIPTIONAL ACTIVATOR RHAS-RELATED"/>
    <property type="match status" value="1"/>
</dbReference>
<dbReference type="PROSITE" id="PS01124">
    <property type="entry name" value="HTH_ARAC_FAMILY_2"/>
    <property type="match status" value="1"/>
</dbReference>
<dbReference type="SMART" id="SM00342">
    <property type="entry name" value="HTH_ARAC"/>
    <property type="match status" value="1"/>
</dbReference>
<keyword evidence="3" id="KW-0804">Transcription</keyword>
<protein>
    <submittedName>
        <fullName evidence="5">AraC family transcriptional regulator</fullName>
    </submittedName>
</protein>
<evidence type="ECO:0000256" key="2">
    <source>
        <dbReference type="ARBA" id="ARBA00023125"/>
    </source>
</evidence>
<dbReference type="InterPro" id="IPR009057">
    <property type="entry name" value="Homeodomain-like_sf"/>
</dbReference>
<evidence type="ECO:0000313" key="5">
    <source>
        <dbReference type="EMBL" id="AYB34509.1"/>
    </source>
</evidence>
<evidence type="ECO:0000256" key="3">
    <source>
        <dbReference type="ARBA" id="ARBA00023163"/>
    </source>
</evidence>
<keyword evidence="2" id="KW-0238">DNA-binding</keyword>
<dbReference type="Pfam" id="PF12833">
    <property type="entry name" value="HTH_18"/>
    <property type="match status" value="1"/>
</dbReference>
<evidence type="ECO:0000313" key="6">
    <source>
        <dbReference type="Proteomes" id="UP000266183"/>
    </source>
</evidence>
<evidence type="ECO:0000256" key="1">
    <source>
        <dbReference type="ARBA" id="ARBA00023015"/>
    </source>
</evidence>
<dbReference type="SUPFAM" id="SSF46689">
    <property type="entry name" value="Homeodomain-like"/>
    <property type="match status" value="2"/>
</dbReference>
<feature type="domain" description="HTH araC/xylS-type" evidence="4">
    <location>
        <begin position="244"/>
        <end position="341"/>
    </location>
</feature>
<dbReference type="GO" id="GO:0003700">
    <property type="term" value="F:DNA-binding transcription factor activity"/>
    <property type="evidence" value="ECO:0007669"/>
    <property type="project" value="InterPro"/>
</dbReference>
<dbReference type="PANTHER" id="PTHR46796:SF14">
    <property type="entry name" value="TRANSCRIPTIONAL REGULATORY PROTEIN"/>
    <property type="match status" value="1"/>
</dbReference>
<accession>A0A385STI0</accession>
<dbReference type="GO" id="GO:0043565">
    <property type="term" value="F:sequence-specific DNA binding"/>
    <property type="evidence" value="ECO:0007669"/>
    <property type="project" value="InterPro"/>
</dbReference>
<evidence type="ECO:0000259" key="4">
    <source>
        <dbReference type="PROSITE" id="PS01124"/>
    </source>
</evidence>
<dbReference type="Gene3D" id="1.10.10.60">
    <property type="entry name" value="Homeodomain-like"/>
    <property type="match status" value="2"/>
</dbReference>
<keyword evidence="1" id="KW-0805">Transcription regulation</keyword>
<dbReference type="KEGG" id="chk:D4L85_29745"/>
<keyword evidence="6" id="KW-1185">Reference proteome</keyword>